<evidence type="ECO:0000313" key="2">
    <source>
        <dbReference type="EMBL" id="MBB6436583.1"/>
    </source>
</evidence>
<dbReference type="AlphaFoldDB" id="A0A7X0HI38"/>
<reference evidence="2 3" key="1">
    <citation type="submission" date="2020-08" db="EMBL/GenBank/DDBJ databases">
        <title>Genomic Encyclopedia of Type Strains, Phase IV (KMG-IV): sequencing the most valuable type-strain genomes for metagenomic binning, comparative biology and taxonomic classification.</title>
        <authorList>
            <person name="Goeker M."/>
        </authorList>
    </citation>
    <scope>NUCLEOTIDE SEQUENCE [LARGE SCALE GENOMIC DNA]</scope>
    <source>
        <strain evidence="2 3">DSM 40141</strain>
    </source>
</reference>
<feature type="region of interest" description="Disordered" evidence="1">
    <location>
        <begin position="1"/>
        <end position="23"/>
    </location>
</feature>
<name>A0A7X0HI38_9ACTN</name>
<dbReference type="RefSeq" id="WP_185031639.1">
    <property type="nucleotide sequence ID" value="NZ_JACHEM010000007.1"/>
</dbReference>
<proteinExistence type="predicted"/>
<evidence type="ECO:0000256" key="1">
    <source>
        <dbReference type="SAM" id="MobiDB-lite"/>
    </source>
</evidence>
<evidence type="ECO:0000313" key="3">
    <source>
        <dbReference type="Proteomes" id="UP000540423"/>
    </source>
</evidence>
<gene>
    <name evidence="2" type="ORF">HNQ79_003056</name>
</gene>
<comment type="caution">
    <text evidence="2">The sequence shown here is derived from an EMBL/GenBank/DDBJ whole genome shotgun (WGS) entry which is preliminary data.</text>
</comment>
<accession>A0A7X0HI38</accession>
<dbReference type="Proteomes" id="UP000540423">
    <property type="component" value="Unassembled WGS sequence"/>
</dbReference>
<sequence>MTETPAPATDSATDSPSARRPARQLLAASVGNAVEWYDWYCPTGSD</sequence>
<dbReference type="EMBL" id="JACHEM010000007">
    <property type="protein sequence ID" value="MBB6436583.1"/>
    <property type="molecule type" value="Genomic_DNA"/>
</dbReference>
<protein>
    <submittedName>
        <fullName evidence="2">Uncharacterized protein</fullName>
    </submittedName>
</protein>
<organism evidence="2 3">
    <name type="scientific">Streptomyces candidus</name>
    <dbReference type="NCBI Taxonomy" id="67283"/>
    <lineage>
        <taxon>Bacteria</taxon>
        <taxon>Bacillati</taxon>
        <taxon>Actinomycetota</taxon>
        <taxon>Actinomycetes</taxon>
        <taxon>Kitasatosporales</taxon>
        <taxon>Streptomycetaceae</taxon>
        <taxon>Streptomyces</taxon>
    </lineage>
</organism>
<keyword evidence="3" id="KW-1185">Reference proteome</keyword>